<feature type="binding site" evidence="3">
    <location>
        <position position="103"/>
    </location>
    <ligand>
        <name>substrate</name>
    </ligand>
</feature>
<dbReference type="InterPro" id="IPR013658">
    <property type="entry name" value="SGL"/>
</dbReference>
<feature type="binding site" evidence="3">
    <location>
        <position position="101"/>
    </location>
    <ligand>
        <name>substrate</name>
    </ligand>
</feature>
<dbReference type="AlphaFoldDB" id="A0A838XKK1"/>
<dbReference type="GO" id="GO:0004341">
    <property type="term" value="F:gluconolactonase activity"/>
    <property type="evidence" value="ECO:0007669"/>
    <property type="project" value="TreeGrafter"/>
</dbReference>
<dbReference type="PANTHER" id="PTHR10907">
    <property type="entry name" value="REGUCALCIN"/>
    <property type="match status" value="1"/>
</dbReference>
<feature type="active site" description="Proton donor/acceptor" evidence="2">
    <location>
        <position position="200"/>
    </location>
</feature>
<feature type="domain" description="SMP-30/Gluconolactonase/LRE-like region" evidence="4">
    <location>
        <begin position="15"/>
        <end position="258"/>
    </location>
</feature>
<feature type="binding site" evidence="3">
    <location>
        <position position="200"/>
    </location>
    <ligand>
        <name>a divalent metal cation</name>
        <dbReference type="ChEBI" id="CHEBI:60240"/>
    </ligand>
</feature>
<keyword evidence="3" id="KW-0479">Metal-binding</keyword>
<protein>
    <submittedName>
        <fullName evidence="5">SMP-30/gluconolactonase/LRE family protein</fullName>
    </submittedName>
</protein>
<comment type="cofactor">
    <cofactor evidence="3">
        <name>Zn(2+)</name>
        <dbReference type="ChEBI" id="CHEBI:29105"/>
    </cofactor>
    <text evidence="3">Binds 1 divalent metal cation per subunit.</text>
</comment>
<accession>A0A838XKK1</accession>
<keyword evidence="6" id="KW-1185">Reference proteome</keyword>
<keyword evidence="3" id="KW-0862">Zinc</keyword>
<feature type="binding site" evidence="3">
    <location>
        <position position="150"/>
    </location>
    <ligand>
        <name>a divalent metal cation</name>
        <dbReference type="ChEBI" id="CHEBI:60240"/>
    </ligand>
</feature>
<sequence length="293" mass="32059">MSQEIALLDVPSCQLGESPVWDHRLSRLYWCDITGQRLHALDWADRRHMSWPMPDTIGALGLTTDTDTLVIALRDKVGLHHLPTGRFDLLTDVEAHDPRTRLNDGKVGPDGAFWVGTMDDRPDRQPIASLYRSTPDGALTRMVGELRTSNGLAWSPDGATLYHSDTRPGWIDCWDFDVATGGISNRRRFAQVVNDAGRPDGAAMDAEGCYWSAGVSAGCLNRFAPDGKVIQTIPLPLPRPTMPCFCGPDLDELVITSLRPETDAALLSAYPNSGGLMVLTPSVKGLASHLFRI</sequence>
<organism evidence="5 6">
    <name type="scientific">Stappia taiwanensis</name>
    <dbReference type="NCBI Taxonomy" id="992267"/>
    <lineage>
        <taxon>Bacteria</taxon>
        <taxon>Pseudomonadati</taxon>
        <taxon>Pseudomonadota</taxon>
        <taxon>Alphaproteobacteria</taxon>
        <taxon>Hyphomicrobiales</taxon>
        <taxon>Stappiaceae</taxon>
        <taxon>Stappia</taxon>
    </lineage>
</organism>
<name>A0A838XKK1_9HYPH</name>
<evidence type="ECO:0000313" key="6">
    <source>
        <dbReference type="Proteomes" id="UP000559404"/>
    </source>
</evidence>
<gene>
    <name evidence="5" type="ORF">H1W37_01830</name>
</gene>
<proteinExistence type="inferred from homology"/>
<feature type="binding site" evidence="3">
    <location>
        <position position="17"/>
    </location>
    <ligand>
        <name>a divalent metal cation</name>
        <dbReference type="ChEBI" id="CHEBI:60240"/>
    </ligand>
</feature>
<comment type="caution">
    <text evidence="5">The sequence shown here is derived from an EMBL/GenBank/DDBJ whole genome shotgun (WGS) entry which is preliminary data.</text>
</comment>
<dbReference type="InterPro" id="IPR011042">
    <property type="entry name" value="6-blade_b-propeller_TolB-like"/>
</dbReference>
<dbReference type="GO" id="GO:0019853">
    <property type="term" value="P:L-ascorbic acid biosynthetic process"/>
    <property type="evidence" value="ECO:0007669"/>
    <property type="project" value="TreeGrafter"/>
</dbReference>
<dbReference type="RefSeq" id="WP_181758585.1">
    <property type="nucleotide sequence ID" value="NZ_BMCR01000002.1"/>
</dbReference>
<dbReference type="PANTHER" id="PTHR10907:SF47">
    <property type="entry name" value="REGUCALCIN"/>
    <property type="match status" value="1"/>
</dbReference>
<reference evidence="5 6" key="2">
    <citation type="submission" date="2020-08" db="EMBL/GenBank/DDBJ databases">
        <title>Stappia taiwanensis sp. nov., isolated from a coastal thermal spring.</title>
        <authorList>
            <person name="Kampfer P."/>
        </authorList>
    </citation>
    <scope>NUCLEOTIDE SEQUENCE [LARGE SCALE GENOMIC DNA]</scope>
    <source>
        <strain evidence="5 6">DSM 23284</strain>
    </source>
</reference>
<dbReference type="PRINTS" id="PR01790">
    <property type="entry name" value="SMP30FAMILY"/>
</dbReference>
<evidence type="ECO:0000313" key="5">
    <source>
        <dbReference type="EMBL" id="MBA4610377.1"/>
    </source>
</evidence>
<dbReference type="Pfam" id="PF08450">
    <property type="entry name" value="SGL"/>
    <property type="match status" value="1"/>
</dbReference>
<dbReference type="SUPFAM" id="SSF63829">
    <property type="entry name" value="Calcium-dependent phosphotriesterase"/>
    <property type="match status" value="1"/>
</dbReference>
<evidence type="ECO:0000256" key="3">
    <source>
        <dbReference type="PIRSR" id="PIRSR605511-2"/>
    </source>
</evidence>
<evidence type="ECO:0000256" key="1">
    <source>
        <dbReference type="ARBA" id="ARBA00008853"/>
    </source>
</evidence>
<dbReference type="InterPro" id="IPR005511">
    <property type="entry name" value="SMP-30"/>
</dbReference>
<dbReference type="GO" id="GO:0005509">
    <property type="term" value="F:calcium ion binding"/>
    <property type="evidence" value="ECO:0007669"/>
    <property type="project" value="TreeGrafter"/>
</dbReference>
<reference evidence="5 6" key="1">
    <citation type="submission" date="2020-07" db="EMBL/GenBank/DDBJ databases">
        <authorList>
            <person name="Li M."/>
        </authorList>
    </citation>
    <scope>NUCLEOTIDE SEQUENCE [LARGE SCALE GENOMIC DNA]</scope>
    <source>
        <strain evidence="5 6">DSM 23284</strain>
    </source>
</reference>
<evidence type="ECO:0000256" key="2">
    <source>
        <dbReference type="PIRSR" id="PIRSR605511-1"/>
    </source>
</evidence>
<evidence type="ECO:0000259" key="4">
    <source>
        <dbReference type="Pfam" id="PF08450"/>
    </source>
</evidence>
<dbReference type="Gene3D" id="2.120.10.30">
    <property type="entry name" value="TolB, C-terminal domain"/>
    <property type="match status" value="1"/>
</dbReference>
<dbReference type="Proteomes" id="UP000559404">
    <property type="component" value="Unassembled WGS sequence"/>
</dbReference>
<dbReference type="EMBL" id="JACEON010000002">
    <property type="protein sequence ID" value="MBA4610377.1"/>
    <property type="molecule type" value="Genomic_DNA"/>
</dbReference>
<comment type="similarity">
    <text evidence="1">Belongs to the SMP-30/CGR1 family.</text>
</comment>